<dbReference type="InterPro" id="IPR012341">
    <property type="entry name" value="6hp_glycosidase-like_sf"/>
</dbReference>
<dbReference type="Proteomes" id="UP000187134">
    <property type="component" value="Unassembled WGS sequence"/>
</dbReference>
<evidence type="ECO:0000313" key="1">
    <source>
        <dbReference type="EMBL" id="OMF17774.1"/>
    </source>
</evidence>
<accession>A0A1R1C6R2</accession>
<dbReference type="InterPro" id="IPR008928">
    <property type="entry name" value="6-hairpin_glycosidase_sf"/>
</dbReference>
<dbReference type="Pfam" id="PF06824">
    <property type="entry name" value="Glyco_hydro_125"/>
    <property type="match status" value="1"/>
</dbReference>
<dbReference type="RefSeq" id="WP_076331000.1">
    <property type="nucleotide sequence ID" value="NZ_MRTJ01000001.1"/>
</dbReference>
<sequence>MLTPRDDQDISPSIYDMVDQVNKRMPDHPELNQMFKNCFTNTMATTIQRKEDGTTFVITGDIPAMWLRDSAAQVRPYLVLASEDEDIADMIAGLVERQLNYILLDPYANAFNETESGKGHQEDLTQMNDWIWERKYEIDSLAYPIQLSYLLWKNTGRTAQFNDTFRKAAEIIMQLWQVEQHHETKSPYTFQRLDAPETDTLTREGRGTETVYTGMTWSGFRPSDDRCEYGYLIPSNMFAVVALRYLQEIAEAVFKDETLAATAKQLEEQINKGIQDYGTVEHPEYGTIFAYETDGKGNHNLMDDANVPSLLSLPYLGYVDENDEVYQNTRRFILSSHNPYFYEGTAAAGIGSPHTPEGYIWHIALSMQGLTTEDRNEKLRLLQLIHKTDADTGLTHEGFSANDPHEYTRPWFSWSNMLFSELMMDYCGFRVQK</sequence>
<dbReference type="SMART" id="SM01149">
    <property type="entry name" value="DUF1237"/>
    <property type="match status" value="1"/>
</dbReference>
<name>A0A1R1C6R2_PAEAM</name>
<organism evidence="1 2">
    <name type="scientific">Paenibacillus amylolyticus</name>
    <dbReference type="NCBI Taxonomy" id="1451"/>
    <lineage>
        <taxon>Bacteria</taxon>
        <taxon>Bacillati</taxon>
        <taxon>Bacillota</taxon>
        <taxon>Bacilli</taxon>
        <taxon>Bacillales</taxon>
        <taxon>Paenibacillaceae</taxon>
        <taxon>Paenibacillus</taxon>
    </lineage>
</organism>
<dbReference type="InterPro" id="IPR008313">
    <property type="entry name" value="GH125"/>
</dbReference>
<dbReference type="Gene3D" id="1.50.10.10">
    <property type="match status" value="1"/>
</dbReference>
<dbReference type="PANTHER" id="PTHR31047:SF0">
    <property type="entry name" value="MEIOTICALLY UP-REGULATED GENE 157 PROTEIN"/>
    <property type="match status" value="1"/>
</dbReference>
<dbReference type="AlphaFoldDB" id="A0A1R1C6R2"/>
<proteinExistence type="predicted"/>
<dbReference type="SUPFAM" id="SSF48208">
    <property type="entry name" value="Six-hairpin glycosidases"/>
    <property type="match status" value="1"/>
</dbReference>
<protein>
    <submittedName>
        <fullName evidence="1">Metal-independent alpha-mannosidase</fullName>
    </submittedName>
</protein>
<gene>
    <name evidence="1" type="ORF">BK131_07435</name>
</gene>
<dbReference type="OrthoDB" id="181472at2"/>
<comment type="caution">
    <text evidence="1">The sequence shown here is derived from an EMBL/GenBank/DDBJ whole genome shotgun (WGS) entry which is preliminary data.</text>
</comment>
<evidence type="ECO:0000313" key="2">
    <source>
        <dbReference type="Proteomes" id="UP000187134"/>
    </source>
</evidence>
<dbReference type="PANTHER" id="PTHR31047">
    <property type="entry name" value="MEIOTICALLY UP-REGULATED GENE 157 PROTEIN"/>
    <property type="match status" value="1"/>
</dbReference>
<dbReference type="GO" id="GO:0005975">
    <property type="term" value="P:carbohydrate metabolic process"/>
    <property type="evidence" value="ECO:0007669"/>
    <property type="project" value="InterPro"/>
</dbReference>
<reference evidence="1 2" key="1">
    <citation type="submission" date="2016-11" db="EMBL/GenBank/DDBJ databases">
        <title>Paenibacillus species isolates.</title>
        <authorList>
            <person name="Beno S.M."/>
        </authorList>
    </citation>
    <scope>NUCLEOTIDE SEQUENCE [LARGE SCALE GENOMIC DNA]</scope>
    <source>
        <strain evidence="1 2">FSL H8-0246</strain>
    </source>
</reference>
<dbReference type="EMBL" id="MRTJ01000001">
    <property type="protein sequence ID" value="OMF17774.1"/>
    <property type="molecule type" value="Genomic_DNA"/>
</dbReference>
<dbReference type="PIRSF" id="PIRSF028846">
    <property type="entry name" value="UCP028846"/>
    <property type="match status" value="1"/>
</dbReference>